<sequence>LTNHLETSDYTMIMKQATQGNLRNFICVHKSKISWEERAIILVNIAKFLNSLHKLDLVHRDFHSRNILIDDNTKVFISDFGLSGPVNLQIDKNKSIEGVLPYIAPEVLSGNPYTKKSEIFSLGIIMWELAFFTPPFMD</sequence>
<dbReference type="PANTHER" id="PTHR23257">
    <property type="entry name" value="SERINE-THREONINE PROTEIN KINASE"/>
    <property type="match status" value="1"/>
</dbReference>
<comment type="caution">
    <text evidence="2">The sequence shown here is derived from an EMBL/GenBank/DDBJ whole genome shotgun (WGS) entry which is preliminary data.</text>
</comment>
<dbReference type="AlphaFoldDB" id="A0A397VGZ6"/>
<dbReference type="Pfam" id="PF00069">
    <property type="entry name" value="Pkinase"/>
    <property type="match status" value="1"/>
</dbReference>
<protein>
    <submittedName>
        <fullName evidence="2">Kinase-like domain-containing protein</fullName>
    </submittedName>
</protein>
<dbReference type="PANTHER" id="PTHR23257:SF963">
    <property type="entry name" value="AT08303P"/>
    <property type="match status" value="1"/>
</dbReference>
<gene>
    <name evidence="2" type="ORF">C2G38_1917634</name>
</gene>
<dbReference type="InterPro" id="IPR011009">
    <property type="entry name" value="Kinase-like_dom_sf"/>
</dbReference>
<proteinExistence type="predicted"/>
<dbReference type="OrthoDB" id="6718656at2759"/>
<dbReference type="GO" id="GO:0007165">
    <property type="term" value="P:signal transduction"/>
    <property type="evidence" value="ECO:0007669"/>
    <property type="project" value="TreeGrafter"/>
</dbReference>
<keyword evidence="2" id="KW-0808">Transferase</keyword>
<dbReference type="STRING" id="44941.A0A397VGZ6"/>
<dbReference type="GO" id="GO:0005737">
    <property type="term" value="C:cytoplasm"/>
    <property type="evidence" value="ECO:0007669"/>
    <property type="project" value="TreeGrafter"/>
</dbReference>
<evidence type="ECO:0000313" key="2">
    <source>
        <dbReference type="EMBL" id="RIB21078.1"/>
    </source>
</evidence>
<dbReference type="SMART" id="SM00220">
    <property type="entry name" value="S_TKc"/>
    <property type="match status" value="1"/>
</dbReference>
<dbReference type="Proteomes" id="UP000266673">
    <property type="component" value="Unassembled WGS sequence"/>
</dbReference>
<name>A0A397VGZ6_9GLOM</name>
<dbReference type="InterPro" id="IPR000719">
    <property type="entry name" value="Prot_kinase_dom"/>
</dbReference>
<feature type="domain" description="Protein kinase" evidence="1">
    <location>
        <begin position="1"/>
        <end position="138"/>
    </location>
</feature>
<dbReference type="SUPFAM" id="SSF56112">
    <property type="entry name" value="Protein kinase-like (PK-like)"/>
    <property type="match status" value="1"/>
</dbReference>
<reference evidence="2 3" key="1">
    <citation type="submission" date="2018-06" db="EMBL/GenBank/DDBJ databases">
        <title>Comparative genomics reveals the genomic features of Rhizophagus irregularis, R. cerebriforme, R. diaphanum and Gigaspora rosea, and their symbiotic lifestyle signature.</title>
        <authorList>
            <person name="Morin E."/>
            <person name="San Clemente H."/>
            <person name="Chen E.C.H."/>
            <person name="De La Providencia I."/>
            <person name="Hainaut M."/>
            <person name="Kuo A."/>
            <person name="Kohler A."/>
            <person name="Murat C."/>
            <person name="Tang N."/>
            <person name="Roy S."/>
            <person name="Loubradou J."/>
            <person name="Henrissat B."/>
            <person name="Grigoriev I.V."/>
            <person name="Corradi N."/>
            <person name="Roux C."/>
            <person name="Martin F.M."/>
        </authorList>
    </citation>
    <scope>NUCLEOTIDE SEQUENCE [LARGE SCALE GENOMIC DNA]</scope>
    <source>
        <strain evidence="2 3">DAOM 194757</strain>
    </source>
</reference>
<keyword evidence="2" id="KW-0418">Kinase</keyword>
<organism evidence="2 3">
    <name type="scientific">Gigaspora rosea</name>
    <dbReference type="NCBI Taxonomy" id="44941"/>
    <lineage>
        <taxon>Eukaryota</taxon>
        <taxon>Fungi</taxon>
        <taxon>Fungi incertae sedis</taxon>
        <taxon>Mucoromycota</taxon>
        <taxon>Glomeromycotina</taxon>
        <taxon>Glomeromycetes</taxon>
        <taxon>Diversisporales</taxon>
        <taxon>Gigasporaceae</taxon>
        <taxon>Gigaspora</taxon>
    </lineage>
</organism>
<evidence type="ECO:0000313" key="3">
    <source>
        <dbReference type="Proteomes" id="UP000266673"/>
    </source>
</evidence>
<accession>A0A397VGZ6</accession>
<dbReference type="GO" id="GO:0005524">
    <property type="term" value="F:ATP binding"/>
    <property type="evidence" value="ECO:0007669"/>
    <property type="project" value="InterPro"/>
</dbReference>
<dbReference type="Gene3D" id="1.10.510.10">
    <property type="entry name" value="Transferase(Phosphotransferase) domain 1"/>
    <property type="match status" value="1"/>
</dbReference>
<dbReference type="PROSITE" id="PS50011">
    <property type="entry name" value="PROTEIN_KINASE_DOM"/>
    <property type="match status" value="1"/>
</dbReference>
<dbReference type="GO" id="GO:0004672">
    <property type="term" value="F:protein kinase activity"/>
    <property type="evidence" value="ECO:0007669"/>
    <property type="project" value="InterPro"/>
</dbReference>
<feature type="non-terminal residue" evidence="2">
    <location>
        <position position="1"/>
    </location>
</feature>
<feature type="non-terminal residue" evidence="2">
    <location>
        <position position="138"/>
    </location>
</feature>
<evidence type="ECO:0000259" key="1">
    <source>
        <dbReference type="PROSITE" id="PS50011"/>
    </source>
</evidence>
<dbReference type="InterPro" id="IPR050167">
    <property type="entry name" value="Ser_Thr_protein_kinase"/>
</dbReference>
<keyword evidence="3" id="KW-1185">Reference proteome</keyword>
<dbReference type="EMBL" id="QKWP01000381">
    <property type="protein sequence ID" value="RIB21078.1"/>
    <property type="molecule type" value="Genomic_DNA"/>
</dbReference>